<dbReference type="PANTHER" id="PTHR15590">
    <property type="entry name" value="CX9C MOTIF-CONTAINING PROTEIN 4"/>
    <property type="match status" value="1"/>
</dbReference>
<evidence type="ECO:0000256" key="7">
    <source>
        <dbReference type="PIRSR" id="PIRSR627179-50"/>
    </source>
</evidence>
<feature type="disulfide bond" evidence="7">
    <location>
        <begin position="25"/>
        <end position="36"/>
    </location>
</feature>
<keyword evidence="4" id="KW-0677">Repeat</keyword>
<gene>
    <name evidence="8" type="ORF">BJ508DRAFT_416819</name>
</gene>
<proteinExistence type="inferred from homology"/>
<dbReference type="PANTHER" id="PTHR15590:SF0">
    <property type="entry name" value="CX9C MOTIF-CONTAINING PROTEIN 4"/>
    <property type="match status" value="1"/>
</dbReference>
<protein>
    <recommendedName>
        <fullName evidence="3">Cx9C motif-containing protein 4, mitochondrial</fullName>
    </recommendedName>
</protein>
<dbReference type="InterPro" id="IPR009069">
    <property type="entry name" value="Cys_alpha_HP_mot_SF"/>
</dbReference>
<dbReference type="EMBL" id="ML119719">
    <property type="protein sequence ID" value="RPA77888.1"/>
    <property type="molecule type" value="Genomic_DNA"/>
</dbReference>
<dbReference type="STRING" id="1160509.A0A3N4HZI1"/>
<accession>A0A3N4HZI1</accession>
<feature type="disulfide bond" evidence="7">
    <location>
        <begin position="15"/>
        <end position="46"/>
    </location>
</feature>
<comment type="similarity">
    <text evidence="2">Belongs to the CMC4 family.</text>
</comment>
<sequence length="85" mass="9699">MPKTLEEALACDPPCYPRACAIQSCIQKNNYDESKCSKQIDRLYECCSAFYARNGSDAKSVCCPLESLLKLKIQQREEEKEKSKK</sequence>
<reference evidence="8 9" key="1">
    <citation type="journal article" date="2018" name="Nat. Ecol. Evol.">
        <title>Pezizomycetes genomes reveal the molecular basis of ectomycorrhizal truffle lifestyle.</title>
        <authorList>
            <person name="Murat C."/>
            <person name="Payen T."/>
            <person name="Noel B."/>
            <person name="Kuo A."/>
            <person name="Morin E."/>
            <person name="Chen J."/>
            <person name="Kohler A."/>
            <person name="Krizsan K."/>
            <person name="Balestrini R."/>
            <person name="Da Silva C."/>
            <person name="Montanini B."/>
            <person name="Hainaut M."/>
            <person name="Levati E."/>
            <person name="Barry K.W."/>
            <person name="Belfiori B."/>
            <person name="Cichocki N."/>
            <person name="Clum A."/>
            <person name="Dockter R.B."/>
            <person name="Fauchery L."/>
            <person name="Guy J."/>
            <person name="Iotti M."/>
            <person name="Le Tacon F."/>
            <person name="Lindquist E.A."/>
            <person name="Lipzen A."/>
            <person name="Malagnac F."/>
            <person name="Mello A."/>
            <person name="Molinier V."/>
            <person name="Miyauchi S."/>
            <person name="Poulain J."/>
            <person name="Riccioni C."/>
            <person name="Rubini A."/>
            <person name="Sitrit Y."/>
            <person name="Splivallo R."/>
            <person name="Traeger S."/>
            <person name="Wang M."/>
            <person name="Zifcakova L."/>
            <person name="Wipf D."/>
            <person name="Zambonelli A."/>
            <person name="Paolocci F."/>
            <person name="Nowrousian M."/>
            <person name="Ottonello S."/>
            <person name="Baldrian P."/>
            <person name="Spatafora J.W."/>
            <person name="Henrissat B."/>
            <person name="Nagy L.G."/>
            <person name="Aury J.M."/>
            <person name="Wincker P."/>
            <person name="Grigoriev I.V."/>
            <person name="Bonfante P."/>
            <person name="Martin F.M."/>
        </authorList>
    </citation>
    <scope>NUCLEOTIDE SEQUENCE [LARGE SCALE GENOMIC DNA]</scope>
    <source>
        <strain evidence="8 9">RN42</strain>
    </source>
</reference>
<name>A0A3N4HZI1_ASCIM</name>
<organism evidence="8 9">
    <name type="scientific">Ascobolus immersus RN42</name>
    <dbReference type="NCBI Taxonomy" id="1160509"/>
    <lineage>
        <taxon>Eukaryota</taxon>
        <taxon>Fungi</taxon>
        <taxon>Dikarya</taxon>
        <taxon>Ascomycota</taxon>
        <taxon>Pezizomycotina</taxon>
        <taxon>Pezizomycetes</taxon>
        <taxon>Pezizales</taxon>
        <taxon>Ascobolaceae</taxon>
        <taxon>Ascobolus</taxon>
    </lineage>
</organism>
<evidence type="ECO:0000313" key="8">
    <source>
        <dbReference type="EMBL" id="RPA77888.1"/>
    </source>
</evidence>
<dbReference type="OrthoDB" id="13601at2759"/>
<evidence type="ECO:0000256" key="2">
    <source>
        <dbReference type="ARBA" id="ARBA00009858"/>
    </source>
</evidence>
<keyword evidence="5" id="KW-0496">Mitochondrion</keyword>
<dbReference type="SUPFAM" id="SSF47072">
    <property type="entry name" value="Cysteine alpha-hairpin motif"/>
    <property type="match status" value="1"/>
</dbReference>
<evidence type="ECO:0000256" key="5">
    <source>
        <dbReference type="ARBA" id="ARBA00023128"/>
    </source>
</evidence>
<evidence type="ECO:0000256" key="4">
    <source>
        <dbReference type="ARBA" id="ARBA00022737"/>
    </source>
</evidence>
<dbReference type="PROSITE" id="PS51808">
    <property type="entry name" value="CHCH"/>
    <property type="match status" value="1"/>
</dbReference>
<feature type="disulfide bond" evidence="7">
    <location>
        <begin position="47"/>
        <end position="63"/>
    </location>
</feature>
<dbReference type="Proteomes" id="UP000275078">
    <property type="component" value="Unassembled WGS sequence"/>
</dbReference>
<dbReference type="Gene3D" id="1.10.287.1130">
    <property type="entry name" value="CytochromE C oxidase copper chaperone"/>
    <property type="match status" value="1"/>
</dbReference>
<evidence type="ECO:0000256" key="1">
    <source>
        <dbReference type="ARBA" id="ARBA00004569"/>
    </source>
</evidence>
<evidence type="ECO:0000256" key="3">
    <source>
        <dbReference type="ARBA" id="ARBA00019406"/>
    </source>
</evidence>
<dbReference type="FunFam" id="1.10.287.1130:FF:000008">
    <property type="entry name" value="Cx9C motif-containing protein 4, mitochondrial"/>
    <property type="match status" value="1"/>
</dbReference>
<dbReference type="InterPro" id="IPR027179">
    <property type="entry name" value="CMC4"/>
</dbReference>
<dbReference type="AlphaFoldDB" id="A0A3N4HZI1"/>
<dbReference type="GO" id="GO:0005758">
    <property type="term" value="C:mitochondrial intermembrane space"/>
    <property type="evidence" value="ECO:0007669"/>
    <property type="project" value="UniProtKB-SubCell"/>
</dbReference>
<keyword evidence="9" id="KW-1185">Reference proteome</keyword>
<evidence type="ECO:0000313" key="9">
    <source>
        <dbReference type="Proteomes" id="UP000275078"/>
    </source>
</evidence>
<comment type="subcellular location">
    <subcellularLocation>
        <location evidence="1">Mitochondrion intermembrane space</location>
    </subcellularLocation>
</comment>
<evidence type="ECO:0000256" key="6">
    <source>
        <dbReference type="ARBA" id="ARBA00023157"/>
    </source>
</evidence>
<dbReference type="Pfam" id="PF08991">
    <property type="entry name" value="CMC4"/>
    <property type="match status" value="1"/>
</dbReference>
<keyword evidence="6 7" id="KW-1015">Disulfide bond</keyword>